<dbReference type="SUPFAM" id="SSF53098">
    <property type="entry name" value="Ribonuclease H-like"/>
    <property type="match status" value="1"/>
</dbReference>
<dbReference type="PANTHER" id="PTHR38462:SF1">
    <property type="entry name" value="YPRB RIBONUCLEASE H-LIKE DOMAIN-CONTAINING PROTEIN"/>
    <property type="match status" value="1"/>
</dbReference>
<dbReference type="OrthoDB" id="9790530at2"/>
<dbReference type="InterPro" id="IPR012337">
    <property type="entry name" value="RNaseH-like_sf"/>
</dbReference>
<sequence length="265" mass="31473">MYSREYKNELLLPKEVFDRYNMKEIAFFDIETTGFNKTSDIIMLISLGYYIDEKTFVTKQYYAEYIEDEEEIVKEFLEDLKEFNTWCTYNGIAFDEPYVIKKQQKYCIEGKIPEQHIDLYRLIKPYYTQFGMERCNLKTVEKYLGIERKDQIDGGLSAQLYKQYLYNNNEDIRDVIMLHNYEDVLNLPILFKLLYTIETDPKIKKEPKITPNQLKYIQVLSEKNNLNLKSDLKNITKKAAAKAIDSILKGNTDSANIDFIIKDTY</sequence>
<accession>A0A1M5TL86</accession>
<dbReference type="STRING" id="1121306.SAMN02745196_00617"/>
<dbReference type="InterPro" id="IPR036397">
    <property type="entry name" value="RNaseH_sf"/>
</dbReference>
<dbReference type="AlphaFoldDB" id="A0A1M5TL86"/>
<organism evidence="2 3">
    <name type="scientific">Clostridium collagenovorans DSM 3089</name>
    <dbReference type="NCBI Taxonomy" id="1121306"/>
    <lineage>
        <taxon>Bacteria</taxon>
        <taxon>Bacillati</taxon>
        <taxon>Bacillota</taxon>
        <taxon>Clostridia</taxon>
        <taxon>Eubacteriales</taxon>
        <taxon>Clostridiaceae</taxon>
        <taxon>Clostridium</taxon>
    </lineage>
</organism>
<dbReference type="Proteomes" id="UP000184526">
    <property type="component" value="Unassembled WGS sequence"/>
</dbReference>
<name>A0A1M5TL86_9CLOT</name>
<proteinExistence type="predicted"/>
<reference evidence="2 3" key="1">
    <citation type="submission" date="2016-11" db="EMBL/GenBank/DDBJ databases">
        <authorList>
            <person name="Jaros S."/>
            <person name="Januszkiewicz K."/>
            <person name="Wedrychowicz H."/>
        </authorList>
    </citation>
    <scope>NUCLEOTIDE SEQUENCE [LARGE SCALE GENOMIC DNA]</scope>
    <source>
        <strain evidence="2 3">DSM 3089</strain>
    </source>
</reference>
<dbReference type="Pfam" id="PF13482">
    <property type="entry name" value="RNase_H_2"/>
    <property type="match status" value="1"/>
</dbReference>
<feature type="domain" description="YprB ribonuclease H-like" evidence="1">
    <location>
        <begin position="26"/>
        <end position="195"/>
    </location>
</feature>
<dbReference type="EMBL" id="FQXP01000003">
    <property type="protein sequence ID" value="SHH51143.1"/>
    <property type="molecule type" value="Genomic_DNA"/>
</dbReference>
<evidence type="ECO:0000259" key="1">
    <source>
        <dbReference type="Pfam" id="PF13482"/>
    </source>
</evidence>
<evidence type="ECO:0000313" key="2">
    <source>
        <dbReference type="EMBL" id="SHH51143.1"/>
    </source>
</evidence>
<evidence type="ECO:0000313" key="3">
    <source>
        <dbReference type="Proteomes" id="UP000184526"/>
    </source>
</evidence>
<protein>
    <recommendedName>
        <fullName evidence="1">YprB ribonuclease H-like domain-containing protein</fullName>
    </recommendedName>
</protein>
<dbReference type="InterPro" id="IPR038720">
    <property type="entry name" value="YprB_RNase_H-like_dom"/>
</dbReference>
<gene>
    <name evidence="2" type="ORF">SAMN02745196_00617</name>
</gene>
<dbReference type="RefSeq" id="WP_072829929.1">
    <property type="nucleotide sequence ID" value="NZ_FQXP01000003.1"/>
</dbReference>
<dbReference type="PANTHER" id="PTHR38462">
    <property type="entry name" value="EXONUCLEASE-LIKE PROTEIN"/>
    <property type="match status" value="1"/>
</dbReference>
<keyword evidence="3" id="KW-1185">Reference proteome</keyword>
<dbReference type="Gene3D" id="3.30.420.10">
    <property type="entry name" value="Ribonuclease H-like superfamily/Ribonuclease H"/>
    <property type="match status" value="1"/>
</dbReference>
<dbReference type="GO" id="GO:0003676">
    <property type="term" value="F:nucleic acid binding"/>
    <property type="evidence" value="ECO:0007669"/>
    <property type="project" value="InterPro"/>
</dbReference>